<sequence length="1076" mass="123553">MNVQFSMSTLSKFAVCINDQHMQHSTLMGKITDIVSQKLDSVQDARVLSTLMISVSPLASPRLRDRLIEKAESLLDTMDQSRFNNTRRVVQFLRNVKYSYRPLLEKCNRVFLLNLKDLDAENFSIILGLYQSLQFNNCDFRLAAKQRLTELIDTCTDPVSFTKLFAALGPMAALETRERYLQVSVVPYEVTMLTRVLSMLPSPRVDEVVTSRVDAVLPQCNLSDLNAFAVAIAKWVRNDPSYRHTTSSIYVKLLQKLNRCGLDRLQKADSLDLLLEELKYTSGEWFEEMLLEETIVTFQRLIDQVTWTNVPELALFLTRTNHLCTPLLDKIASVTLGHIDKIHYSATYATLLPFAVLDYDPPQGDEFFETCIQRFKPHLSSFDPHLLVLLAYSLAVADCFPEELIRTIFNVDFLSKLDAQLETLPDALNMRIRLRLMELNRAVCLECPEFQVPWFHDRFCQQLQRKGNGNASAVQQQIHKMLGEILGGINYAKVSLLTPYFYAVDFECVLDKNKTPLPYVEQSPLLISEGRNVQWGTDTQLKERRELPPGAERLESAALLLAEELNCQQALAVVETMEEMECRNPQLINKVAAFFYKNLNAYKPVEIARLTQALILLHCQNPELFTKLRSLLVRYLQVSVVPYEVTMLTRVLSMLPSPRVDEVVTSRVDAVLPQCNLSDLNAFAVAIAKWVRNDPSYRHTTSSIYVKLLQKLNRCGLDRLQKADSLDLLLEELKYTSGEWFEEMLLEETIVTFQRLIDQVTWTNVPELALFLTRTNHLCTPLLDKIASVTLGHIDKIHYSATYATLLPFAVLDYDPPQGDEFFETCIQRFKPHLSSFDPHLLVLLAYSLAVADCFPEELIRTIFNVDFLSKLDAQLETLPDALNMRIRLRLMELNRAVCLECPEFQVPWFHDRFCQQLQRKGNGNASAVQQQIHKMLGEILGGINYAKVSLLTPYFYAVDFECVLDKNKTPLPYVEQSPLLISEGRNVQWGTDTQLKERRELPPGAERVAVEFLDSKSFCKNSHHIKGEAMMRKRHLEILGYHVVQIPHFEWNSMELSTQDAWKEYLRKKLFTDHS</sequence>
<dbReference type="GO" id="GO:0005759">
    <property type="term" value="C:mitochondrial matrix"/>
    <property type="evidence" value="ECO:0007669"/>
    <property type="project" value="TreeGrafter"/>
</dbReference>
<gene>
    <name evidence="4" type="ORF">EOD39_2404</name>
</gene>
<dbReference type="GO" id="GO:0000963">
    <property type="term" value="P:mitochondrial RNA processing"/>
    <property type="evidence" value="ECO:0007669"/>
    <property type="project" value="TreeGrafter"/>
</dbReference>
<proteinExistence type="predicted"/>
<dbReference type="SMART" id="SM00952">
    <property type="entry name" value="RAP"/>
    <property type="match status" value="1"/>
</dbReference>
<name>A0A444U1L5_ACIRT</name>
<accession>A0A444U1L5</accession>
<dbReference type="PROSITE" id="PS51286">
    <property type="entry name" value="RAP"/>
    <property type="match status" value="1"/>
</dbReference>
<keyword evidence="5" id="KW-1185">Reference proteome</keyword>
<dbReference type="InterPro" id="IPR010622">
    <property type="entry name" value="FAST_Leu-rich"/>
</dbReference>
<organism evidence="4 5">
    <name type="scientific">Acipenser ruthenus</name>
    <name type="common">Sterlet sturgeon</name>
    <dbReference type="NCBI Taxonomy" id="7906"/>
    <lineage>
        <taxon>Eukaryota</taxon>
        <taxon>Metazoa</taxon>
        <taxon>Chordata</taxon>
        <taxon>Craniata</taxon>
        <taxon>Vertebrata</taxon>
        <taxon>Euteleostomi</taxon>
        <taxon>Actinopterygii</taxon>
        <taxon>Chondrostei</taxon>
        <taxon>Acipenseriformes</taxon>
        <taxon>Acipenseridae</taxon>
        <taxon>Acipenser</taxon>
    </lineage>
</organism>
<dbReference type="InterPro" id="IPR013584">
    <property type="entry name" value="RAP"/>
</dbReference>
<evidence type="ECO:0000313" key="5">
    <source>
        <dbReference type="Proteomes" id="UP000289886"/>
    </source>
</evidence>
<dbReference type="PANTHER" id="PTHR21228:SF29">
    <property type="entry name" value="FAST KINASE DOMAIN-CONTAINING PROTEIN 1, MITOCHONDRIAL"/>
    <property type="match status" value="1"/>
</dbReference>
<evidence type="ECO:0000259" key="3">
    <source>
        <dbReference type="PROSITE" id="PS51286"/>
    </source>
</evidence>
<dbReference type="GO" id="GO:0016301">
    <property type="term" value="F:kinase activity"/>
    <property type="evidence" value="ECO:0007669"/>
    <property type="project" value="UniProtKB-KW"/>
</dbReference>
<comment type="subcellular location">
    <subcellularLocation>
        <location evidence="1">Mitochondrion</location>
    </subcellularLocation>
</comment>
<dbReference type="Pfam" id="PF08373">
    <property type="entry name" value="RAP"/>
    <property type="match status" value="1"/>
</dbReference>
<dbReference type="InterPro" id="IPR013579">
    <property type="entry name" value="FAST_2"/>
</dbReference>
<keyword evidence="4" id="KW-0808">Transferase</keyword>
<reference evidence="4 5" key="1">
    <citation type="submission" date="2019-01" db="EMBL/GenBank/DDBJ databases">
        <title>Draft Genome and Complete Hox-Cluster Characterization of the Sterlet Sturgeon (Acipenser ruthenus).</title>
        <authorList>
            <person name="Wei Q."/>
        </authorList>
    </citation>
    <scope>NUCLEOTIDE SEQUENCE [LARGE SCALE GENOMIC DNA]</scope>
    <source>
        <strain evidence="4">WHYD16114868_AA</strain>
        <tissue evidence="4">Blood</tissue>
    </source>
</reference>
<evidence type="ECO:0000256" key="1">
    <source>
        <dbReference type="ARBA" id="ARBA00004173"/>
    </source>
</evidence>
<dbReference type="Pfam" id="PF06743">
    <property type="entry name" value="FAST_1"/>
    <property type="match status" value="2"/>
</dbReference>
<dbReference type="InterPro" id="IPR050870">
    <property type="entry name" value="FAST_kinase"/>
</dbReference>
<evidence type="ECO:0000256" key="2">
    <source>
        <dbReference type="ARBA" id="ARBA00023128"/>
    </source>
</evidence>
<dbReference type="Proteomes" id="UP000289886">
    <property type="component" value="Unassembled WGS sequence"/>
</dbReference>
<dbReference type="EMBL" id="SCEB01215540">
    <property type="protein sequence ID" value="RXM29048.1"/>
    <property type="molecule type" value="Genomic_DNA"/>
</dbReference>
<dbReference type="GO" id="GO:0035770">
    <property type="term" value="C:ribonucleoprotein granule"/>
    <property type="evidence" value="ECO:0007669"/>
    <property type="project" value="TreeGrafter"/>
</dbReference>
<protein>
    <submittedName>
        <fullName evidence="4">FAST kinase domain-containing protein 1</fullName>
    </submittedName>
</protein>
<dbReference type="GO" id="GO:0044528">
    <property type="term" value="P:regulation of mitochondrial mRNA stability"/>
    <property type="evidence" value="ECO:0007669"/>
    <property type="project" value="InterPro"/>
</dbReference>
<dbReference type="Pfam" id="PF08368">
    <property type="entry name" value="FAST_2"/>
    <property type="match status" value="2"/>
</dbReference>
<keyword evidence="2" id="KW-0496">Mitochondrion</keyword>
<keyword evidence="4" id="KW-0418">Kinase</keyword>
<comment type="caution">
    <text evidence="4">The sequence shown here is derived from an EMBL/GenBank/DDBJ whole genome shotgun (WGS) entry which is preliminary data.</text>
</comment>
<feature type="domain" description="RAP" evidence="3">
    <location>
        <begin position="1009"/>
        <end position="1069"/>
    </location>
</feature>
<dbReference type="GO" id="GO:0003723">
    <property type="term" value="F:RNA binding"/>
    <property type="evidence" value="ECO:0007669"/>
    <property type="project" value="TreeGrafter"/>
</dbReference>
<dbReference type="PANTHER" id="PTHR21228">
    <property type="entry name" value="FAST LEU-RICH DOMAIN-CONTAINING"/>
    <property type="match status" value="1"/>
</dbReference>
<evidence type="ECO:0000313" key="4">
    <source>
        <dbReference type="EMBL" id="RXM29048.1"/>
    </source>
</evidence>
<dbReference type="AlphaFoldDB" id="A0A444U1L5"/>